<comment type="caution">
    <text evidence="1">The sequence shown here is derived from an EMBL/GenBank/DDBJ whole genome shotgun (WGS) entry which is preliminary data.</text>
</comment>
<reference evidence="1 2" key="1">
    <citation type="journal article" date="2020" name="Microorganisms">
        <title>Osmotic Adaptation and Compatible Solute Biosynthesis of Phototrophic Bacteria as Revealed from Genome Analyses.</title>
        <authorList>
            <person name="Imhoff J.F."/>
            <person name="Rahn T."/>
            <person name="Kunzel S."/>
            <person name="Keller A."/>
            <person name="Neulinger S.C."/>
        </authorList>
    </citation>
    <scope>NUCLEOTIDE SEQUENCE [LARGE SCALE GENOMIC DNA]</scope>
    <source>
        <strain evidence="1 2">DSM 9895</strain>
    </source>
</reference>
<keyword evidence="2" id="KW-1185">Reference proteome</keyword>
<evidence type="ECO:0000313" key="1">
    <source>
        <dbReference type="EMBL" id="MBK1670050.1"/>
    </source>
</evidence>
<proteinExistence type="predicted"/>
<protein>
    <submittedName>
        <fullName evidence="1">Uncharacterized protein</fullName>
    </submittedName>
</protein>
<gene>
    <name evidence="1" type="ORF">CKO28_18610</name>
</gene>
<evidence type="ECO:0000313" key="2">
    <source>
        <dbReference type="Proteomes" id="UP001296873"/>
    </source>
</evidence>
<organism evidence="1 2">
    <name type="scientific">Rhodovibrio sodomensis</name>
    <dbReference type="NCBI Taxonomy" id="1088"/>
    <lineage>
        <taxon>Bacteria</taxon>
        <taxon>Pseudomonadati</taxon>
        <taxon>Pseudomonadota</taxon>
        <taxon>Alphaproteobacteria</taxon>
        <taxon>Rhodospirillales</taxon>
        <taxon>Rhodovibrionaceae</taxon>
        <taxon>Rhodovibrio</taxon>
    </lineage>
</organism>
<dbReference type="Proteomes" id="UP001296873">
    <property type="component" value="Unassembled WGS sequence"/>
</dbReference>
<accession>A0ABS1DHV8</accession>
<sequence>MLAINQNDGSQIGKKGVTGETEKLVAFNRTVDLFHELVAGRDLLPKVDNVGFFKQDARRITVLRSLGGTFLTGLCRFFSRIGFFQVPNLSSARFQALYDSRIRLSVLEFWHARFDILANMSQYFFERERVEFWNINDKFTNLDLRLR</sequence>
<name>A0ABS1DHV8_9PROT</name>
<dbReference type="EMBL" id="NRRL01000072">
    <property type="protein sequence ID" value="MBK1670050.1"/>
    <property type="molecule type" value="Genomic_DNA"/>
</dbReference>